<keyword evidence="3" id="KW-1185">Reference proteome</keyword>
<dbReference type="Proteomes" id="UP000193944">
    <property type="component" value="Unassembled WGS sequence"/>
</dbReference>
<evidence type="ECO:0000313" key="3">
    <source>
        <dbReference type="Proteomes" id="UP000193944"/>
    </source>
</evidence>
<keyword evidence="1" id="KW-0175">Coiled coil</keyword>
<evidence type="ECO:0000256" key="1">
    <source>
        <dbReference type="SAM" id="Coils"/>
    </source>
</evidence>
<feature type="coiled-coil region" evidence="1">
    <location>
        <begin position="100"/>
        <end position="127"/>
    </location>
</feature>
<dbReference type="OrthoDB" id="2144984at2759"/>
<gene>
    <name evidence="2" type="ORF">BCR32DRAFT_271871</name>
</gene>
<reference evidence="2 3" key="1">
    <citation type="submission" date="2016-08" db="EMBL/GenBank/DDBJ databases">
        <title>A Parts List for Fungal Cellulosomes Revealed by Comparative Genomics.</title>
        <authorList>
            <consortium name="DOE Joint Genome Institute"/>
            <person name="Haitjema C.H."/>
            <person name="Gilmore S.P."/>
            <person name="Henske J.K."/>
            <person name="Solomon K.V."/>
            <person name="De Groot R."/>
            <person name="Kuo A."/>
            <person name="Mondo S.J."/>
            <person name="Salamov A.A."/>
            <person name="Labutti K."/>
            <person name="Zhao Z."/>
            <person name="Chiniquy J."/>
            <person name="Barry K."/>
            <person name="Brewer H.M."/>
            <person name="Purvine S.O."/>
            <person name="Wright A.T."/>
            <person name="Boxma B."/>
            <person name="Van Alen T."/>
            <person name="Hackstein J.H."/>
            <person name="Baker S.E."/>
            <person name="Grigoriev I.V."/>
            <person name="O'Malley M.A."/>
        </authorList>
    </citation>
    <scope>NUCLEOTIDE SEQUENCE [LARGE SCALE GENOMIC DNA]</scope>
    <source>
        <strain evidence="2 3">S4</strain>
    </source>
</reference>
<name>A0A1Y1WPP2_9FUNG</name>
<protein>
    <submittedName>
        <fullName evidence="2">Uncharacterized protein</fullName>
    </submittedName>
</protein>
<accession>A0A1Y1WPP2</accession>
<evidence type="ECO:0000313" key="2">
    <source>
        <dbReference type="EMBL" id="ORX75493.1"/>
    </source>
</evidence>
<feature type="coiled-coil region" evidence="1">
    <location>
        <begin position="22"/>
        <end position="56"/>
    </location>
</feature>
<reference evidence="2 3" key="2">
    <citation type="submission" date="2016-08" db="EMBL/GenBank/DDBJ databases">
        <title>Pervasive Adenine N6-methylation of Active Genes in Fungi.</title>
        <authorList>
            <consortium name="DOE Joint Genome Institute"/>
            <person name="Mondo S.J."/>
            <person name="Dannebaum R.O."/>
            <person name="Kuo R.C."/>
            <person name="Labutti K."/>
            <person name="Haridas S."/>
            <person name="Kuo A."/>
            <person name="Salamov A."/>
            <person name="Ahrendt S.R."/>
            <person name="Lipzen A."/>
            <person name="Sullivan W."/>
            <person name="Andreopoulos W.B."/>
            <person name="Clum A."/>
            <person name="Lindquist E."/>
            <person name="Daum C."/>
            <person name="Ramamoorthy G.K."/>
            <person name="Gryganskyi A."/>
            <person name="Culley D."/>
            <person name="Magnuson J.K."/>
            <person name="James T.Y."/>
            <person name="O'Malley M.A."/>
            <person name="Stajich J.E."/>
            <person name="Spatafora J.W."/>
            <person name="Visel A."/>
            <person name="Grigoriev I.V."/>
        </authorList>
    </citation>
    <scope>NUCLEOTIDE SEQUENCE [LARGE SCALE GENOMIC DNA]</scope>
    <source>
        <strain evidence="2 3">S4</strain>
    </source>
</reference>
<organism evidence="2 3">
    <name type="scientific">Anaeromyces robustus</name>
    <dbReference type="NCBI Taxonomy" id="1754192"/>
    <lineage>
        <taxon>Eukaryota</taxon>
        <taxon>Fungi</taxon>
        <taxon>Fungi incertae sedis</taxon>
        <taxon>Chytridiomycota</taxon>
        <taxon>Chytridiomycota incertae sedis</taxon>
        <taxon>Neocallimastigomycetes</taxon>
        <taxon>Neocallimastigales</taxon>
        <taxon>Neocallimastigaceae</taxon>
        <taxon>Anaeromyces</taxon>
    </lineage>
</organism>
<sequence>MTHLGVPRLKRRLSINTLTETLEDQELQSISLSRTLNKVENELKEVQEKIISQGKQQDDLEYLITEAKDLIVLTKNRIEENLRMVKKAKEYEAMIEANGRDVVSLENKKLNDKIENSKEEFRKFRIEFSDNVTQIKTRIAKYDYYCEQKSQNPVSQEIC</sequence>
<comment type="caution">
    <text evidence="2">The sequence shown here is derived from an EMBL/GenBank/DDBJ whole genome shotgun (WGS) entry which is preliminary data.</text>
</comment>
<proteinExistence type="predicted"/>
<dbReference type="AlphaFoldDB" id="A0A1Y1WPP2"/>
<dbReference type="EMBL" id="MCFG01000353">
    <property type="protein sequence ID" value="ORX75493.1"/>
    <property type="molecule type" value="Genomic_DNA"/>
</dbReference>